<gene>
    <name evidence="10" type="ORF">HaLaN_16866</name>
</gene>
<evidence type="ECO:0000256" key="2">
    <source>
        <dbReference type="ARBA" id="ARBA00022448"/>
    </source>
</evidence>
<dbReference type="GO" id="GO:0051537">
    <property type="term" value="F:2 iron, 2 sulfur cluster binding"/>
    <property type="evidence" value="ECO:0007669"/>
    <property type="project" value="UniProtKB-KW"/>
</dbReference>
<dbReference type="CDD" id="cd00207">
    <property type="entry name" value="fer2"/>
    <property type="match status" value="1"/>
</dbReference>
<keyword evidence="7" id="KW-0411">Iron-sulfur</keyword>
<evidence type="ECO:0000256" key="3">
    <source>
        <dbReference type="ARBA" id="ARBA00022714"/>
    </source>
</evidence>
<dbReference type="PROSITE" id="PS51085">
    <property type="entry name" value="2FE2S_FER_2"/>
    <property type="match status" value="1"/>
</dbReference>
<evidence type="ECO:0000256" key="6">
    <source>
        <dbReference type="ARBA" id="ARBA00023004"/>
    </source>
</evidence>
<dbReference type="PANTHER" id="PTHR43112:SF10">
    <property type="entry name" value="FERREDOXIN C 2, CHLOROPLASTIC"/>
    <property type="match status" value="1"/>
</dbReference>
<evidence type="ECO:0000256" key="8">
    <source>
        <dbReference type="ARBA" id="ARBA00034078"/>
    </source>
</evidence>
<keyword evidence="4" id="KW-0479">Metal-binding</keyword>
<evidence type="ECO:0000313" key="10">
    <source>
        <dbReference type="EMBL" id="GFH19845.1"/>
    </source>
</evidence>
<keyword evidence="11" id="KW-1185">Reference proteome</keyword>
<evidence type="ECO:0000256" key="4">
    <source>
        <dbReference type="ARBA" id="ARBA00022723"/>
    </source>
</evidence>
<dbReference type="SUPFAM" id="SSF54292">
    <property type="entry name" value="2Fe-2S ferredoxin-like"/>
    <property type="match status" value="1"/>
</dbReference>
<evidence type="ECO:0000256" key="5">
    <source>
        <dbReference type="ARBA" id="ARBA00022982"/>
    </source>
</evidence>
<organism evidence="10 11">
    <name type="scientific">Haematococcus lacustris</name>
    <name type="common">Green alga</name>
    <name type="synonym">Haematococcus pluvialis</name>
    <dbReference type="NCBI Taxonomy" id="44745"/>
    <lineage>
        <taxon>Eukaryota</taxon>
        <taxon>Viridiplantae</taxon>
        <taxon>Chlorophyta</taxon>
        <taxon>core chlorophytes</taxon>
        <taxon>Chlorophyceae</taxon>
        <taxon>CS clade</taxon>
        <taxon>Chlamydomonadales</taxon>
        <taxon>Haematococcaceae</taxon>
        <taxon>Haematococcus</taxon>
    </lineage>
</organism>
<proteinExistence type="inferred from homology"/>
<reference evidence="10 11" key="1">
    <citation type="submission" date="2020-02" db="EMBL/GenBank/DDBJ databases">
        <title>Draft genome sequence of Haematococcus lacustris strain NIES-144.</title>
        <authorList>
            <person name="Morimoto D."/>
            <person name="Nakagawa S."/>
            <person name="Yoshida T."/>
            <person name="Sawayama S."/>
        </authorList>
    </citation>
    <scope>NUCLEOTIDE SEQUENCE [LARGE SCALE GENOMIC DNA]</scope>
    <source>
        <strain evidence="10 11">NIES-144</strain>
    </source>
</reference>
<evidence type="ECO:0000256" key="1">
    <source>
        <dbReference type="ARBA" id="ARBA00007874"/>
    </source>
</evidence>
<evidence type="ECO:0000259" key="9">
    <source>
        <dbReference type="PROSITE" id="PS51085"/>
    </source>
</evidence>
<dbReference type="InterPro" id="IPR036010">
    <property type="entry name" value="2Fe-2S_ferredoxin-like_sf"/>
</dbReference>
<evidence type="ECO:0000256" key="7">
    <source>
        <dbReference type="ARBA" id="ARBA00023014"/>
    </source>
</evidence>
<dbReference type="AlphaFoldDB" id="A0A699ZDF6"/>
<dbReference type="InterPro" id="IPR012675">
    <property type="entry name" value="Beta-grasp_dom_sf"/>
</dbReference>
<comment type="caution">
    <text evidence="10">The sequence shown here is derived from an EMBL/GenBank/DDBJ whole genome shotgun (WGS) entry which is preliminary data.</text>
</comment>
<keyword evidence="2" id="KW-0813">Transport</keyword>
<protein>
    <submittedName>
        <fullName evidence="10">2Fe-2S ferredoxin-type domain-containing protein</fullName>
    </submittedName>
</protein>
<dbReference type="Proteomes" id="UP000485058">
    <property type="component" value="Unassembled WGS sequence"/>
</dbReference>
<dbReference type="Pfam" id="PF00111">
    <property type="entry name" value="Fer2"/>
    <property type="match status" value="1"/>
</dbReference>
<dbReference type="EMBL" id="BLLF01001529">
    <property type="protein sequence ID" value="GFH19845.1"/>
    <property type="molecule type" value="Genomic_DNA"/>
</dbReference>
<dbReference type="PANTHER" id="PTHR43112">
    <property type="entry name" value="FERREDOXIN"/>
    <property type="match status" value="1"/>
</dbReference>
<dbReference type="Gene3D" id="3.10.20.30">
    <property type="match status" value="1"/>
</dbReference>
<keyword evidence="3" id="KW-0001">2Fe-2S</keyword>
<dbReference type="InterPro" id="IPR001041">
    <property type="entry name" value="2Fe-2S_ferredoxin-type"/>
</dbReference>
<accession>A0A699ZDF6</accession>
<feature type="domain" description="2Fe-2S ferredoxin-type" evidence="9">
    <location>
        <begin position="1"/>
        <end position="76"/>
    </location>
</feature>
<evidence type="ECO:0000313" key="11">
    <source>
        <dbReference type="Proteomes" id="UP000485058"/>
    </source>
</evidence>
<sequence length="114" mass="12815">MHVCRYILWEAEDEGLQLPYACRMGCCTACAVRIKEGAMHQPEALGISKELKEQGYGLMCVGYPLTDLVLETVSEDEVYELQFGEYFAKQALDPTNAVNIEHDDYALSIANMDE</sequence>
<name>A0A699ZDF6_HAELA</name>
<dbReference type="GO" id="GO:0046872">
    <property type="term" value="F:metal ion binding"/>
    <property type="evidence" value="ECO:0007669"/>
    <property type="project" value="UniProtKB-KW"/>
</dbReference>
<keyword evidence="6" id="KW-0408">Iron</keyword>
<comment type="cofactor">
    <cofactor evidence="8">
        <name>[2Fe-2S] cluster</name>
        <dbReference type="ChEBI" id="CHEBI:190135"/>
    </cofactor>
</comment>
<keyword evidence="5" id="KW-0249">Electron transport</keyword>
<comment type="similarity">
    <text evidence="1">Belongs to the 2Fe2S plant-type ferredoxin family.</text>
</comment>